<reference evidence="2 3" key="1">
    <citation type="submission" date="2022-12" db="EMBL/GenBank/DDBJ databases">
        <title>Chromosome-scale assembly of the Ensete ventricosum genome.</title>
        <authorList>
            <person name="Dussert Y."/>
            <person name="Stocks J."/>
            <person name="Wendawek A."/>
            <person name="Woldeyes F."/>
            <person name="Nichols R.A."/>
            <person name="Borrell J.S."/>
        </authorList>
    </citation>
    <scope>NUCLEOTIDE SEQUENCE [LARGE SCALE GENOMIC DNA]</scope>
    <source>
        <strain evidence="3">cv. Maze</strain>
        <tissue evidence="2">Seeds</tissue>
    </source>
</reference>
<comment type="caution">
    <text evidence="2">The sequence shown here is derived from an EMBL/GenBank/DDBJ whole genome shotgun (WGS) entry which is preliminary data.</text>
</comment>
<dbReference type="PANTHER" id="PTHR46610">
    <property type="entry name" value="OS05G0181300 PROTEIN"/>
    <property type="match status" value="1"/>
</dbReference>
<keyword evidence="1" id="KW-0472">Membrane</keyword>
<dbReference type="Pfam" id="PF20100">
    <property type="entry name" value="DUF6490"/>
    <property type="match status" value="1"/>
</dbReference>
<evidence type="ECO:0000256" key="1">
    <source>
        <dbReference type="SAM" id="Phobius"/>
    </source>
</evidence>
<keyword evidence="1" id="KW-0812">Transmembrane</keyword>
<sequence length="250" mass="26094">MANAVAVAMTLLMIAVAFDCLVTRLYLGAGRSLHVVPLAHGTVASNPVLVLALPCVVLAVAYFIGEGGGLAPRARDVGGGRGNGKGDGDVVVDYTGAMSALADMVEVRVADEGERSRGCRKVRVQMQQMSPVEVAKDDKGKSISAAAVYRSRDDDSAVAFVVVAYADLLLLFRCLRALEGGGEGGSNGRLRAAVWCLATLLISMFSYKVAAVMPWPVSVVVWSMAAAVAMGGFWAFFLHQEPPSDGSAAT</sequence>
<gene>
    <name evidence="2" type="ORF">OPV22_027016</name>
</gene>
<evidence type="ECO:0000313" key="2">
    <source>
        <dbReference type="EMBL" id="KAJ8464464.1"/>
    </source>
</evidence>
<keyword evidence="1" id="KW-1133">Transmembrane helix</keyword>
<dbReference type="Proteomes" id="UP001222027">
    <property type="component" value="Unassembled WGS sequence"/>
</dbReference>
<feature type="transmembrane region" description="Helical" evidence="1">
    <location>
        <begin position="48"/>
        <end position="65"/>
    </location>
</feature>
<keyword evidence="3" id="KW-1185">Reference proteome</keyword>
<evidence type="ECO:0000313" key="3">
    <source>
        <dbReference type="Proteomes" id="UP001222027"/>
    </source>
</evidence>
<dbReference type="PANTHER" id="PTHR46610:SF3">
    <property type="entry name" value="OS01G0238200 PROTEIN"/>
    <property type="match status" value="1"/>
</dbReference>
<dbReference type="AlphaFoldDB" id="A0AAV8PZA0"/>
<proteinExistence type="predicted"/>
<name>A0AAV8PZA0_ENSVE</name>
<accession>A0AAV8PZA0</accession>
<dbReference type="EMBL" id="JAQQAF010000008">
    <property type="protein sequence ID" value="KAJ8464464.1"/>
    <property type="molecule type" value="Genomic_DNA"/>
</dbReference>
<feature type="transmembrane region" description="Helical" evidence="1">
    <location>
        <begin position="6"/>
        <end position="27"/>
    </location>
</feature>
<protein>
    <submittedName>
        <fullName evidence="2">Uncharacterized protein</fullName>
    </submittedName>
</protein>
<feature type="transmembrane region" description="Helical" evidence="1">
    <location>
        <begin position="219"/>
        <end position="238"/>
    </location>
</feature>
<feature type="transmembrane region" description="Helical" evidence="1">
    <location>
        <begin position="157"/>
        <end position="178"/>
    </location>
</feature>
<dbReference type="InterPro" id="IPR045501">
    <property type="entry name" value="DUF6490"/>
</dbReference>
<feature type="transmembrane region" description="Helical" evidence="1">
    <location>
        <begin position="190"/>
        <end position="207"/>
    </location>
</feature>
<organism evidence="2 3">
    <name type="scientific">Ensete ventricosum</name>
    <name type="common">Abyssinian banana</name>
    <name type="synonym">Musa ensete</name>
    <dbReference type="NCBI Taxonomy" id="4639"/>
    <lineage>
        <taxon>Eukaryota</taxon>
        <taxon>Viridiplantae</taxon>
        <taxon>Streptophyta</taxon>
        <taxon>Embryophyta</taxon>
        <taxon>Tracheophyta</taxon>
        <taxon>Spermatophyta</taxon>
        <taxon>Magnoliopsida</taxon>
        <taxon>Liliopsida</taxon>
        <taxon>Zingiberales</taxon>
        <taxon>Musaceae</taxon>
        <taxon>Ensete</taxon>
    </lineage>
</organism>